<dbReference type="EC" id="3.5.4.4" evidence="3"/>
<dbReference type="PANTHER" id="PTHR11409">
    <property type="entry name" value="ADENOSINE DEAMINASE"/>
    <property type="match status" value="1"/>
</dbReference>
<evidence type="ECO:0000256" key="4">
    <source>
        <dbReference type="ARBA" id="ARBA00022723"/>
    </source>
</evidence>
<gene>
    <name evidence="8" type="ORF">CLV27_0593</name>
</gene>
<dbReference type="InterPro" id="IPR006330">
    <property type="entry name" value="Ado/ade_deaminase"/>
</dbReference>
<keyword evidence="4" id="KW-0479">Metal-binding</keyword>
<dbReference type="GO" id="GO:0046872">
    <property type="term" value="F:metal ion binding"/>
    <property type="evidence" value="ECO:0007669"/>
    <property type="project" value="UniProtKB-KW"/>
</dbReference>
<evidence type="ECO:0000256" key="6">
    <source>
        <dbReference type="ARBA" id="ARBA00022833"/>
    </source>
</evidence>
<evidence type="ECO:0000256" key="3">
    <source>
        <dbReference type="ARBA" id="ARBA00012784"/>
    </source>
</evidence>
<accession>A0A4R1GLB3</accession>
<reference evidence="8 9" key="1">
    <citation type="submission" date="2019-03" db="EMBL/GenBank/DDBJ databases">
        <title>Genomic Encyclopedia of Archaeal and Bacterial Type Strains, Phase II (KMG-II): from individual species to whole genera.</title>
        <authorList>
            <person name="Goeker M."/>
        </authorList>
    </citation>
    <scope>NUCLEOTIDE SEQUENCE [LARGE SCALE GENOMIC DNA]</scope>
    <source>
        <strain evidence="8 9">DSM 24425</strain>
    </source>
</reference>
<dbReference type="InterPro" id="IPR001365">
    <property type="entry name" value="A_deaminase_dom"/>
</dbReference>
<dbReference type="GO" id="GO:0043103">
    <property type="term" value="P:hypoxanthine salvage"/>
    <property type="evidence" value="ECO:0007669"/>
    <property type="project" value="TreeGrafter"/>
</dbReference>
<comment type="cofactor">
    <cofactor evidence="1">
        <name>Zn(2+)</name>
        <dbReference type="ChEBI" id="CHEBI:29105"/>
    </cofactor>
</comment>
<comment type="similarity">
    <text evidence="2">Belongs to the metallo-dependent hydrolases superfamily. Adenosine and AMP deaminases family.</text>
</comment>
<organism evidence="8 9">
    <name type="scientific">Phorcysia thermohydrogeniphila</name>
    <dbReference type="NCBI Taxonomy" id="936138"/>
    <lineage>
        <taxon>Bacteria</taxon>
        <taxon>Pseudomonadati</taxon>
        <taxon>Aquificota</taxon>
        <taxon>Aquificia</taxon>
        <taxon>Desulfurobacteriales</taxon>
        <taxon>Desulfurobacteriaceae</taxon>
        <taxon>Phorcysia</taxon>
    </lineage>
</organism>
<dbReference type="GO" id="GO:0046103">
    <property type="term" value="P:inosine biosynthetic process"/>
    <property type="evidence" value="ECO:0007669"/>
    <property type="project" value="TreeGrafter"/>
</dbReference>
<dbReference type="GO" id="GO:0005829">
    <property type="term" value="C:cytosol"/>
    <property type="evidence" value="ECO:0007669"/>
    <property type="project" value="TreeGrafter"/>
</dbReference>
<protein>
    <recommendedName>
        <fullName evidence="3">adenosine deaminase</fullName>
        <ecNumber evidence="3">3.5.4.4</ecNumber>
    </recommendedName>
</protein>
<evidence type="ECO:0000259" key="7">
    <source>
        <dbReference type="Pfam" id="PF00962"/>
    </source>
</evidence>
<keyword evidence="6" id="KW-0862">Zinc</keyword>
<comment type="caution">
    <text evidence="8">The sequence shown here is derived from an EMBL/GenBank/DDBJ whole genome shotgun (WGS) entry which is preliminary data.</text>
</comment>
<sequence>METKRLLLEPYLTLWSSIETFNKIVRFWNVRNREVVESLKKELHRTLFNHPTFYGELHYYISDLFTHLWEDKKTVLDCYRDALKQIVELLFDGYKIRDLQFFKIATSSVVKELPIFAFHKLKGLPCPERIKIEHYCDVPYYVDDLKELHLHAGLAYRFSDVIDFVVRRLHFFIRKWQRKVEKRVISLLKLLANSYAVLERKSLLEKKLRPQGDCSCNEENKEENCRDKEKRIEEINFFALLCHQLWAFEKSLPIPLYLDYLKDFSFEKTLFKAVSCLFDEDAKDEEVLASLIFIISLNELYTLNIHDRFYRGLDYFSDKFIKGNPFVYGVRVFDGSYRFSDFADEVYKKFFFEQDKLSSVELRMYPRWKSLVEWKKSIDSWKEEYAKKEFGIIFHFGKMQSSKDFENLSKFRRKVYRESKELANFLRANGEYVSLLVGIDCASQEYWTPPWVFAPLFSFWKKKAHHYIPALKELSHPHLKFTYHAGEDFVDLATGLKNVYEAVKFLELQSGDRIGHGLVLGLDVESYSLKHRQIKISPLYYFFHLLWLNYMTYKHPELSHYGERVLRELFRLKELSFLSEVFKTTFKERLNAWDFRLFLVNLYESLKFEFVLHGDTSLHGRLWKESGESGREEFKVCHTFLMRLFREYGKFKRLMKEKFSLDPLLDRGADFTFEEQLEFLKKIQEVTLGLVVKRGIVVEACPSSNLYIRGLVDYKEHLVVRLKELIKKMELRVSLNTDNPLIFDTTILEEYLLVNEALPEEDREGVIRALCRNATDFGFAGRKRVG</sequence>
<dbReference type="PANTHER" id="PTHR11409:SF43">
    <property type="entry name" value="ADENOSINE DEAMINASE"/>
    <property type="match status" value="1"/>
</dbReference>
<keyword evidence="5" id="KW-0378">Hydrolase</keyword>
<dbReference type="GO" id="GO:0004000">
    <property type="term" value="F:adenosine deaminase activity"/>
    <property type="evidence" value="ECO:0007669"/>
    <property type="project" value="TreeGrafter"/>
</dbReference>
<proteinExistence type="inferred from homology"/>
<dbReference type="RefSeq" id="WP_132525658.1">
    <property type="nucleotide sequence ID" value="NZ_SMFV01000002.1"/>
</dbReference>
<dbReference type="Proteomes" id="UP000295777">
    <property type="component" value="Unassembled WGS sequence"/>
</dbReference>
<name>A0A4R1GLB3_9BACT</name>
<dbReference type="Pfam" id="PF00962">
    <property type="entry name" value="A_deaminase"/>
    <property type="match status" value="1"/>
</dbReference>
<evidence type="ECO:0000256" key="1">
    <source>
        <dbReference type="ARBA" id="ARBA00001947"/>
    </source>
</evidence>
<evidence type="ECO:0000313" key="8">
    <source>
        <dbReference type="EMBL" id="TCK05172.1"/>
    </source>
</evidence>
<feature type="domain" description="Adenosine deaminase" evidence="7">
    <location>
        <begin position="693"/>
        <end position="775"/>
    </location>
</feature>
<keyword evidence="9" id="KW-1185">Reference proteome</keyword>
<dbReference type="EMBL" id="SMFV01000002">
    <property type="protein sequence ID" value="TCK05172.1"/>
    <property type="molecule type" value="Genomic_DNA"/>
</dbReference>
<dbReference type="InterPro" id="IPR032466">
    <property type="entry name" value="Metal_Hydrolase"/>
</dbReference>
<dbReference type="AlphaFoldDB" id="A0A4R1GLB3"/>
<dbReference type="OrthoDB" id="8772092at2"/>
<evidence type="ECO:0000256" key="5">
    <source>
        <dbReference type="ARBA" id="ARBA00022801"/>
    </source>
</evidence>
<dbReference type="GO" id="GO:0006154">
    <property type="term" value="P:adenosine catabolic process"/>
    <property type="evidence" value="ECO:0007669"/>
    <property type="project" value="TreeGrafter"/>
</dbReference>
<evidence type="ECO:0000256" key="2">
    <source>
        <dbReference type="ARBA" id="ARBA00006676"/>
    </source>
</evidence>
<evidence type="ECO:0000313" key="9">
    <source>
        <dbReference type="Proteomes" id="UP000295777"/>
    </source>
</evidence>
<dbReference type="SUPFAM" id="SSF51556">
    <property type="entry name" value="Metallo-dependent hydrolases"/>
    <property type="match status" value="2"/>
</dbReference>
<dbReference type="Gene3D" id="3.20.20.140">
    <property type="entry name" value="Metal-dependent hydrolases"/>
    <property type="match status" value="2"/>
</dbReference>